<name>A0A1W2E454_9RHOB</name>
<feature type="region of interest" description="Disordered" evidence="1">
    <location>
        <begin position="1"/>
        <end position="20"/>
    </location>
</feature>
<gene>
    <name evidence="2" type="ORF">SAMN06295998_12211</name>
</gene>
<dbReference type="EMBL" id="FWYD01000022">
    <property type="protein sequence ID" value="SMD04534.1"/>
    <property type="molecule type" value="Genomic_DNA"/>
</dbReference>
<evidence type="ECO:0000313" key="3">
    <source>
        <dbReference type="Proteomes" id="UP000192330"/>
    </source>
</evidence>
<dbReference type="Proteomes" id="UP000192330">
    <property type="component" value="Unassembled WGS sequence"/>
</dbReference>
<evidence type="ECO:0000313" key="2">
    <source>
        <dbReference type="EMBL" id="SMD04534.1"/>
    </source>
</evidence>
<reference evidence="2 3" key="1">
    <citation type="submission" date="2017-04" db="EMBL/GenBank/DDBJ databases">
        <authorList>
            <person name="Afonso C.L."/>
            <person name="Miller P.J."/>
            <person name="Scott M.A."/>
            <person name="Spackman E."/>
            <person name="Goraichik I."/>
            <person name="Dimitrov K.M."/>
            <person name="Suarez D.L."/>
            <person name="Swayne D.E."/>
        </authorList>
    </citation>
    <scope>NUCLEOTIDE SEQUENCE [LARGE SCALE GENOMIC DNA]</scope>
    <source>
        <strain evidence="2 3">CGMCC 1.12644</strain>
    </source>
</reference>
<accession>A0A1W2E454</accession>
<keyword evidence="3" id="KW-1185">Reference proteome</keyword>
<sequence>MTEHPKDITAPSSGGEPPSLEERLLKKYGHYLEGEDLSAAQRKECLLALWQIMYAFAEFGFSLKAGEKFTASSDHGMDDVLEYLILEDTAHETVAPPDPEPSKEQP</sequence>
<dbReference type="AlphaFoldDB" id="A0A1W2E454"/>
<proteinExistence type="predicted"/>
<dbReference type="OrthoDB" id="7876422at2"/>
<evidence type="ECO:0000256" key="1">
    <source>
        <dbReference type="SAM" id="MobiDB-lite"/>
    </source>
</evidence>
<organism evidence="2 3">
    <name type="scientific">Primorskyibacter flagellatus</name>
    <dbReference type="NCBI Taxonomy" id="1387277"/>
    <lineage>
        <taxon>Bacteria</taxon>
        <taxon>Pseudomonadati</taxon>
        <taxon>Pseudomonadota</taxon>
        <taxon>Alphaproteobacteria</taxon>
        <taxon>Rhodobacterales</taxon>
        <taxon>Roseobacteraceae</taxon>
        <taxon>Primorskyibacter</taxon>
    </lineage>
</organism>
<dbReference type="RefSeq" id="WP_084354278.1">
    <property type="nucleotide sequence ID" value="NZ_FWYD01000022.1"/>
</dbReference>
<protein>
    <submittedName>
        <fullName evidence="2">Uncharacterized protein</fullName>
    </submittedName>
</protein>